<dbReference type="InterPro" id="IPR027417">
    <property type="entry name" value="P-loop_NTPase"/>
</dbReference>
<reference evidence="2 3" key="1">
    <citation type="submission" date="2024-05" db="EMBL/GenBank/DDBJ databases">
        <title>A draft genome resource for the thread blight pathogen Marasmius tenuissimus strain MS-2.</title>
        <authorList>
            <person name="Yulfo-Soto G.E."/>
            <person name="Baruah I.K."/>
            <person name="Amoako-Attah I."/>
            <person name="Bukari Y."/>
            <person name="Meinhardt L.W."/>
            <person name="Bailey B.A."/>
            <person name="Cohen S.P."/>
        </authorList>
    </citation>
    <scope>NUCLEOTIDE SEQUENCE [LARGE SCALE GENOMIC DNA]</scope>
    <source>
        <strain evidence="2 3">MS-2</strain>
    </source>
</reference>
<evidence type="ECO:0000256" key="1">
    <source>
        <dbReference type="SAM" id="MobiDB-lite"/>
    </source>
</evidence>
<evidence type="ECO:0000313" key="2">
    <source>
        <dbReference type="EMBL" id="KAL0057233.1"/>
    </source>
</evidence>
<proteinExistence type="predicted"/>
<dbReference type="Gene3D" id="3.40.50.300">
    <property type="entry name" value="P-loop containing nucleotide triphosphate hydrolases"/>
    <property type="match status" value="1"/>
</dbReference>
<dbReference type="SUPFAM" id="SSF52540">
    <property type="entry name" value="P-loop containing nucleoside triphosphate hydrolases"/>
    <property type="match status" value="1"/>
</dbReference>
<comment type="caution">
    <text evidence="2">The sequence shown here is derived from an EMBL/GenBank/DDBJ whole genome shotgun (WGS) entry which is preliminary data.</text>
</comment>
<evidence type="ECO:0008006" key="4">
    <source>
        <dbReference type="Google" id="ProtNLM"/>
    </source>
</evidence>
<evidence type="ECO:0000313" key="3">
    <source>
        <dbReference type="Proteomes" id="UP001437256"/>
    </source>
</evidence>
<protein>
    <recommendedName>
        <fullName evidence="4">ATP-dependent DNA helicase</fullName>
    </recommendedName>
</protein>
<keyword evidence="3" id="KW-1185">Reference proteome</keyword>
<dbReference type="EMBL" id="JBBXMP010000620">
    <property type="protein sequence ID" value="KAL0057233.1"/>
    <property type="molecule type" value="Genomic_DNA"/>
</dbReference>
<feature type="region of interest" description="Disordered" evidence="1">
    <location>
        <begin position="88"/>
        <end position="108"/>
    </location>
</feature>
<organism evidence="2 3">
    <name type="scientific">Marasmius tenuissimus</name>
    <dbReference type="NCBI Taxonomy" id="585030"/>
    <lineage>
        <taxon>Eukaryota</taxon>
        <taxon>Fungi</taxon>
        <taxon>Dikarya</taxon>
        <taxon>Basidiomycota</taxon>
        <taxon>Agaricomycotina</taxon>
        <taxon>Agaricomycetes</taxon>
        <taxon>Agaricomycetidae</taxon>
        <taxon>Agaricales</taxon>
        <taxon>Marasmiineae</taxon>
        <taxon>Marasmiaceae</taxon>
        <taxon>Marasmius</taxon>
    </lineage>
</organism>
<gene>
    <name evidence="2" type="ORF">AAF712_016133</name>
</gene>
<sequence>MDEKMHNIISVISDVVAALPSEASHSDISKSQTILLKCVSQFQRKKQMHAQEAVHYLRGFKDGVSSHKTTPMMSNILMSHCRSLYMIPSDNDANEDSSEDDESEEQPYVSLSVDNQGRVLESNQFHDYYYRGDTLQTLNFYEFARCVKREAKTNSPKTHRLGTLTRHALLTGHSLAETHQLVLHTNETEHQSKNLIPRMIGATPPRVSHPSYHLFMLAHFKPFSCKVPLLDDTNQSAKDQFDCYNFDARSLRVMGNWEAVHECEDEWEAERIKKSANRAKKVRADVVLALERSQTVFRIAKLLNGLSDVDLVQRDFVSRMSESNWLKSPNIPRSLYPILQTGTEKLFEPVTAPQIKGWKKQMNEIEEQRKHARRSVLNPLEQTSMHTGGVAHGTVTLNDAPDHIASHNHCHTIPATESSHRNDTGGMSPHQLIQSVRERNDLNERQNKAFEIVSNHFIQSFVNPKAIDPGQLIMVLTGPGGTGKTYTVNAVKEVMAYYGQSYMLRFLALARQQL</sequence>
<accession>A0ABR2Z7I7</accession>
<feature type="compositionally biased region" description="Acidic residues" evidence="1">
    <location>
        <begin position="92"/>
        <end position="105"/>
    </location>
</feature>
<name>A0ABR2Z7I7_9AGAR</name>
<dbReference type="Proteomes" id="UP001437256">
    <property type="component" value="Unassembled WGS sequence"/>
</dbReference>